<protein>
    <recommendedName>
        <fullName evidence="3">histidine kinase</fullName>
        <ecNumber evidence="3">2.7.13.3</ecNumber>
    </recommendedName>
</protein>
<comment type="catalytic activity">
    <reaction evidence="1">
        <text>ATP + protein L-histidine = ADP + protein N-phospho-L-histidine.</text>
        <dbReference type="EC" id="2.7.13.3"/>
    </reaction>
</comment>
<comment type="subcellular location">
    <subcellularLocation>
        <location evidence="2">Cell membrane</location>
    </subcellularLocation>
</comment>
<dbReference type="EMBL" id="FNET01000001">
    <property type="protein sequence ID" value="SDJ16933.1"/>
    <property type="molecule type" value="Genomic_DNA"/>
</dbReference>
<keyword evidence="7" id="KW-1133">Transmembrane helix</keyword>
<evidence type="ECO:0000313" key="9">
    <source>
        <dbReference type="EMBL" id="SDJ16933.1"/>
    </source>
</evidence>
<evidence type="ECO:0000256" key="3">
    <source>
        <dbReference type="ARBA" id="ARBA00012438"/>
    </source>
</evidence>
<gene>
    <name evidence="9" type="ORF">SAMN04488074_101691</name>
</gene>
<reference evidence="10" key="1">
    <citation type="submission" date="2016-10" db="EMBL/GenBank/DDBJ databases">
        <authorList>
            <person name="Varghese N."/>
            <person name="Submissions S."/>
        </authorList>
    </citation>
    <scope>NUCLEOTIDE SEQUENCE [LARGE SCALE GENOMIC DNA]</scope>
    <source>
        <strain evidence="10">DSM 44796</strain>
    </source>
</reference>
<dbReference type="InterPro" id="IPR036890">
    <property type="entry name" value="HATPase_C_sf"/>
</dbReference>
<dbReference type="PRINTS" id="PR00344">
    <property type="entry name" value="BCTRLSENSOR"/>
</dbReference>
<evidence type="ECO:0000313" key="10">
    <source>
        <dbReference type="Proteomes" id="UP000199682"/>
    </source>
</evidence>
<feature type="transmembrane region" description="Helical" evidence="7">
    <location>
        <begin position="147"/>
        <end position="169"/>
    </location>
</feature>
<evidence type="ECO:0000256" key="6">
    <source>
        <dbReference type="ARBA" id="ARBA00023012"/>
    </source>
</evidence>
<evidence type="ECO:0000256" key="1">
    <source>
        <dbReference type="ARBA" id="ARBA00000085"/>
    </source>
</evidence>
<dbReference type="EC" id="2.7.13.3" evidence="3"/>
<keyword evidence="7" id="KW-0812">Transmembrane</keyword>
<keyword evidence="7" id="KW-0472">Membrane</keyword>
<dbReference type="SUPFAM" id="SSF47384">
    <property type="entry name" value="Homodimeric domain of signal transducing histidine kinase"/>
    <property type="match status" value="1"/>
</dbReference>
<dbReference type="InterPro" id="IPR005467">
    <property type="entry name" value="His_kinase_dom"/>
</dbReference>
<evidence type="ECO:0000256" key="2">
    <source>
        <dbReference type="ARBA" id="ARBA00004236"/>
    </source>
</evidence>
<keyword evidence="5 9" id="KW-0808">Transferase</keyword>
<keyword evidence="4" id="KW-0597">Phosphoprotein</keyword>
<feature type="domain" description="Histidine kinase" evidence="8">
    <location>
        <begin position="190"/>
        <end position="397"/>
    </location>
</feature>
<dbReference type="SMART" id="SM00387">
    <property type="entry name" value="HATPase_c"/>
    <property type="match status" value="1"/>
</dbReference>
<dbReference type="Gene3D" id="1.10.287.130">
    <property type="match status" value="1"/>
</dbReference>
<dbReference type="Pfam" id="PF02518">
    <property type="entry name" value="HATPase_c"/>
    <property type="match status" value="1"/>
</dbReference>
<dbReference type="Pfam" id="PF00512">
    <property type="entry name" value="HisKA"/>
    <property type="match status" value="1"/>
</dbReference>
<dbReference type="SUPFAM" id="SSF55874">
    <property type="entry name" value="ATPase domain of HSP90 chaperone/DNA topoisomerase II/histidine kinase"/>
    <property type="match status" value="1"/>
</dbReference>
<evidence type="ECO:0000256" key="7">
    <source>
        <dbReference type="SAM" id="Phobius"/>
    </source>
</evidence>
<dbReference type="GO" id="GO:0005886">
    <property type="term" value="C:plasma membrane"/>
    <property type="evidence" value="ECO:0007669"/>
    <property type="project" value="UniProtKB-SubCell"/>
</dbReference>
<dbReference type="InterPro" id="IPR003661">
    <property type="entry name" value="HisK_dim/P_dom"/>
</dbReference>
<dbReference type="GO" id="GO:0000155">
    <property type="term" value="F:phosphorelay sensor kinase activity"/>
    <property type="evidence" value="ECO:0007669"/>
    <property type="project" value="InterPro"/>
</dbReference>
<evidence type="ECO:0000259" key="8">
    <source>
        <dbReference type="PROSITE" id="PS50109"/>
    </source>
</evidence>
<dbReference type="InterPro" id="IPR004358">
    <property type="entry name" value="Sig_transdc_His_kin-like_C"/>
</dbReference>
<evidence type="ECO:0000256" key="4">
    <source>
        <dbReference type="ARBA" id="ARBA00022553"/>
    </source>
</evidence>
<dbReference type="CDD" id="cd00075">
    <property type="entry name" value="HATPase"/>
    <property type="match status" value="1"/>
</dbReference>
<dbReference type="Gene3D" id="3.30.565.10">
    <property type="entry name" value="Histidine kinase-like ATPase, C-terminal domain"/>
    <property type="match status" value="1"/>
</dbReference>
<name>A0A1G8RJ81_9PSEU</name>
<dbReference type="SMART" id="SM00388">
    <property type="entry name" value="HisKA"/>
    <property type="match status" value="1"/>
</dbReference>
<dbReference type="InterPro" id="IPR036097">
    <property type="entry name" value="HisK_dim/P_sf"/>
</dbReference>
<keyword evidence="6" id="KW-0902">Two-component regulatory system</keyword>
<organism evidence="9 10">
    <name type="scientific">Lentzea albidocapillata subsp. violacea</name>
    <dbReference type="NCBI Taxonomy" id="128104"/>
    <lineage>
        <taxon>Bacteria</taxon>
        <taxon>Bacillati</taxon>
        <taxon>Actinomycetota</taxon>
        <taxon>Actinomycetes</taxon>
        <taxon>Pseudonocardiales</taxon>
        <taxon>Pseudonocardiaceae</taxon>
        <taxon>Lentzea</taxon>
    </lineage>
</organism>
<dbReference type="PANTHER" id="PTHR43547:SF2">
    <property type="entry name" value="HYBRID SIGNAL TRANSDUCTION HISTIDINE KINASE C"/>
    <property type="match status" value="1"/>
</dbReference>
<dbReference type="Proteomes" id="UP000199682">
    <property type="component" value="Unassembled WGS sequence"/>
</dbReference>
<sequence>MRSWAEAERAEVRRARLRVSVLVGLAITLMIAFVGAIAYVVIAHAQETQVSRELRYNALYGVPGIAPRCAWVFVLEDGVLHEGELPVPDGFPLRDDIDAVHRSGTAIPRDITANGTEYRVLTAPGADGTTVQAVFDMRYQLADRAHLLQALAIALVCGLLVAALIGLGISRRTVGPLAEALARQRRFVTDASHELRTPIARAYLRAQLLASHLPDDQRTDLDALARSIRGLADVVDDLLASAQLPQRLDGKPVDLADVAEAAVVGETERAAERRITLSLDHPGHPVVVQGIETGLRRAVDELLANAVRHTPEGGRISVAVRTGGGVAELVVADDGEGFEAGQAERLFERFHRGAGEGRFGLGLALVREIVTGHGGTVEAVGRPGLGARFTLRIPVAGAGVPAVRERIARACPRDAPLTTAG</sequence>
<accession>A0A1G8RJ81</accession>
<dbReference type="InterPro" id="IPR003594">
    <property type="entry name" value="HATPase_dom"/>
</dbReference>
<dbReference type="RefSeq" id="WP_256334426.1">
    <property type="nucleotide sequence ID" value="NZ_FNET01000001.1"/>
</dbReference>
<dbReference type="PROSITE" id="PS50109">
    <property type="entry name" value="HIS_KIN"/>
    <property type="match status" value="1"/>
</dbReference>
<proteinExistence type="predicted"/>
<dbReference type="CDD" id="cd00082">
    <property type="entry name" value="HisKA"/>
    <property type="match status" value="1"/>
</dbReference>
<dbReference type="AlphaFoldDB" id="A0A1G8RJ81"/>
<dbReference type="PANTHER" id="PTHR43547">
    <property type="entry name" value="TWO-COMPONENT HISTIDINE KINASE"/>
    <property type="match status" value="1"/>
</dbReference>
<feature type="transmembrane region" description="Helical" evidence="7">
    <location>
        <begin position="21"/>
        <end position="42"/>
    </location>
</feature>
<evidence type="ECO:0000256" key="5">
    <source>
        <dbReference type="ARBA" id="ARBA00022777"/>
    </source>
</evidence>
<keyword evidence="5 9" id="KW-0418">Kinase</keyword>